<dbReference type="Proteomes" id="UP000730482">
    <property type="component" value="Unassembled WGS sequence"/>
</dbReference>
<protein>
    <submittedName>
        <fullName evidence="1">Uncharacterized protein</fullName>
    </submittedName>
</protein>
<organism evidence="1 2">
    <name type="scientific">Catenulispora pinistramenti</name>
    <dbReference type="NCBI Taxonomy" id="2705254"/>
    <lineage>
        <taxon>Bacteria</taxon>
        <taxon>Bacillati</taxon>
        <taxon>Actinomycetota</taxon>
        <taxon>Actinomycetes</taxon>
        <taxon>Catenulisporales</taxon>
        <taxon>Catenulisporaceae</taxon>
        <taxon>Catenulispora</taxon>
    </lineage>
</organism>
<sequence length="229" mass="24511">MSSVFSGPTAKDLAWLVPPGAHVPDGRMVSGALLADMIAEWHRIVGGSVSVSRLKRKWASLGDDPMTLGSSRPEGEGHDVAAVLNHALGRAVTAGLKDPHDGGNTPGNSYLCATLIQEDTAAVLLAILDRHLTGGAELAAWYLASPCDVRNCLHHGDDRGPEVPGSGVEPLDYKALPRLYWYPRLGTVEIHPWAWDTLAPMPAEERRPIRVPMPALVPPGVFKSNSVSR</sequence>
<dbReference type="RefSeq" id="WP_212012494.1">
    <property type="nucleotide sequence ID" value="NZ_JAAFYZ010000094.1"/>
</dbReference>
<comment type="caution">
    <text evidence="1">The sequence shown here is derived from an EMBL/GenBank/DDBJ whole genome shotgun (WGS) entry which is preliminary data.</text>
</comment>
<gene>
    <name evidence="1" type="ORF">KGQ19_25310</name>
</gene>
<dbReference type="EMBL" id="JAAFYZ010000094">
    <property type="protein sequence ID" value="MBS2550191.1"/>
    <property type="molecule type" value="Genomic_DNA"/>
</dbReference>
<keyword evidence="2" id="KW-1185">Reference proteome</keyword>
<accession>A0ABS5KVU5</accession>
<name>A0ABS5KVU5_9ACTN</name>
<evidence type="ECO:0000313" key="2">
    <source>
        <dbReference type="Proteomes" id="UP000730482"/>
    </source>
</evidence>
<evidence type="ECO:0000313" key="1">
    <source>
        <dbReference type="EMBL" id="MBS2550191.1"/>
    </source>
</evidence>
<reference evidence="1 2" key="1">
    <citation type="submission" date="2020-02" db="EMBL/GenBank/DDBJ databases">
        <title>Acidophilic actinobacteria isolated from forest soil.</title>
        <authorList>
            <person name="Golinska P."/>
        </authorList>
    </citation>
    <scope>NUCLEOTIDE SEQUENCE [LARGE SCALE GENOMIC DNA]</scope>
    <source>
        <strain evidence="1 2">NL8</strain>
    </source>
</reference>
<proteinExistence type="predicted"/>